<protein>
    <submittedName>
        <fullName evidence="6">Cell division protein FtsI</fullName>
    </submittedName>
</protein>
<keyword evidence="7" id="KW-1185">Reference proteome</keyword>
<keyword evidence="3" id="KW-0472">Membrane</keyword>
<dbReference type="GO" id="GO:0051301">
    <property type="term" value="P:cell division"/>
    <property type="evidence" value="ECO:0007669"/>
    <property type="project" value="UniProtKB-KW"/>
</dbReference>
<dbReference type="InterPro" id="IPR005311">
    <property type="entry name" value="PBP_dimer"/>
</dbReference>
<name>A0ABN2R0K5_9ACTN</name>
<feature type="domain" description="Penicillin-binding protein dimerisation" evidence="5">
    <location>
        <begin position="59"/>
        <end position="207"/>
    </location>
</feature>
<accession>A0ABN2R0K5</accession>
<proteinExistence type="inferred from homology"/>
<feature type="domain" description="Penicillin-binding protein transpeptidase" evidence="4">
    <location>
        <begin position="252"/>
        <end position="561"/>
    </location>
</feature>
<dbReference type="InterPro" id="IPR036138">
    <property type="entry name" value="PBP_dimer_sf"/>
</dbReference>
<dbReference type="Pfam" id="PF03717">
    <property type="entry name" value="PBP_dimer"/>
    <property type="match status" value="1"/>
</dbReference>
<dbReference type="InterPro" id="IPR050515">
    <property type="entry name" value="Beta-lactam/transpept"/>
</dbReference>
<evidence type="ECO:0000256" key="2">
    <source>
        <dbReference type="ARBA" id="ARBA00007171"/>
    </source>
</evidence>
<dbReference type="Proteomes" id="UP001500571">
    <property type="component" value="Unassembled WGS sequence"/>
</dbReference>
<dbReference type="PANTHER" id="PTHR30627">
    <property type="entry name" value="PEPTIDOGLYCAN D,D-TRANSPEPTIDASE"/>
    <property type="match status" value="1"/>
</dbReference>
<organism evidence="6 7">
    <name type="scientific">Nocardioides panacihumi</name>
    <dbReference type="NCBI Taxonomy" id="400774"/>
    <lineage>
        <taxon>Bacteria</taxon>
        <taxon>Bacillati</taxon>
        <taxon>Actinomycetota</taxon>
        <taxon>Actinomycetes</taxon>
        <taxon>Propionibacteriales</taxon>
        <taxon>Nocardioidaceae</taxon>
        <taxon>Nocardioides</taxon>
    </lineage>
</organism>
<dbReference type="Gene3D" id="3.30.450.330">
    <property type="match status" value="1"/>
</dbReference>
<evidence type="ECO:0000313" key="7">
    <source>
        <dbReference type="Proteomes" id="UP001500571"/>
    </source>
</evidence>
<dbReference type="PANTHER" id="PTHR30627:SF1">
    <property type="entry name" value="PEPTIDOGLYCAN D,D-TRANSPEPTIDASE FTSI"/>
    <property type="match status" value="1"/>
</dbReference>
<reference evidence="6 7" key="1">
    <citation type="journal article" date="2019" name="Int. J. Syst. Evol. Microbiol.">
        <title>The Global Catalogue of Microorganisms (GCM) 10K type strain sequencing project: providing services to taxonomists for standard genome sequencing and annotation.</title>
        <authorList>
            <consortium name="The Broad Institute Genomics Platform"/>
            <consortium name="The Broad Institute Genome Sequencing Center for Infectious Disease"/>
            <person name="Wu L."/>
            <person name="Ma J."/>
        </authorList>
    </citation>
    <scope>NUCLEOTIDE SEQUENCE [LARGE SCALE GENOMIC DNA]</scope>
    <source>
        <strain evidence="6 7">JCM 15309</strain>
    </source>
</reference>
<dbReference type="Gene3D" id="3.40.710.10">
    <property type="entry name" value="DD-peptidase/beta-lactamase superfamily"/>
    <property type="match status" value="1"/>
</dbReference>
<dbReference type="InterPro" id="IPR001460">
    <property type="entry name" value="PCN-bd_Tpept"/>
</dbReference>
<dbReference type="SUPFAM" id="SSF56601">
    <property type="entry name" value="beta-lactamase/transpeptidase-like"/>
    <property type="match status" value="1"/>
</dbReference>
<dbReference type="InterPro" id="IPR012338">
    <property type="entry name" value="Beta-lactam/transpept-like"/>
</dbReference>
<dbReference type="Gene3D" id="3.90.1310.10">
    <property type="entry name" value="Penicillin-binding protein 2a (Domain 2)"/>
    <property type="match status" value="1"/>
</dbReference>
<evidence type="ECO:0000256" key="1">
    <source>
        <dbReference type="ARBA" id="ARBA00004370"/>
    </source>
</evidence>
<gene>
    <name evidence="6" type="primary">ftsI</name>
    <name evidence="6" type="ORF">GCM10009798_21460</name>
</gene>
<evidence type="ECO:0000313" key="6">
    <source>
        <dbReference type="EMBL" id="GAA1961404.1"/>
    </source>
</evidence>
<keyword evidence="6" id="KW-0131">Cell cycle</keyword>
<evidence type="ECO:0000259" key="4">
    <source>
        <dbReference type="Pfam" id="PF00905"/>
    </source>
</evidence>
<dbReference type="SUPFAM" id="SSF56519">
    <property type="entry name" value="Penicillin binding protein dimerisation domain"/>
    <property type="match status" value="1"/>
</dbReference>
<evidence type="ECO:0000256" key="3">
    <source>
        <dbReference type="ARBA" id="ARBA00023136"/>
    </source>
</evidence>
<dbReference type="RefSeq" id="WP_344044822.1">
    <property type="nucleotide sequence ID" value="NZ_BAAAPB010000002.1"/>
</dbReference>
<evidence type="ECO:0000259" key="5">
    <source>
        <dbReference type="Pfam" id="PF03717"/>
    </source>
</evidence>
<dbReference type="EMBL" id="BAAAPB010000002">
    <property type="protein sequence ID" value="GAA1961404.1"/>
    <property type="molecule type" value="Genomic_DNA"/>
</dbReference>
<comment type="subcellular location">
    <subcellularLocation>
        <location evidence="1">Membrane</location>
    </subcellularLocation>
</comment>
<comment type="caution">
    <text evidence="6">The sequence shown here is derived from an EMBL/GenBank/DDBJ whole genome shotgun (WGS) entry which is preliminary data.</text>
</comment>
<comment type="similarity">
    <text evidence="2">Belongs to the transpeptidase family.</text>
</comment>
<keyword evidence="6" id="KW-0132">Cell division</keyword>
<dbReference type="Pfam" id="PF00905">
    <property type="entry name" value="Transpeptidase"/>
    <property type="match status" value="1"/>
</dbReference>
<sequence length="591" mass="62816">MATKRDVGRGSPHFRLRVGFVLIAMVLSLFGARLVQLQGFDPYSYAAAARKANMVQVVLPANRGDILDRNGEPLADSVDGLMVVADPLLTSKRAPQLAKFLANKLDIDYFAALKRLRGSGGSRFEYVARRIPATVATEAVKEAEALGYTGLTTRRDPVRDYPGGDLAANLVGFVGTDESLGGLERTFDKQLAGTDGTATYEVASGSRIPLGQSTTVAPVNGHDLKTTIDRDAQWYTDKVLADAVTTSGSESGVAIAMDTRTGEVLALSDYPTFDANNPAQSPKADRGSRALSDVYEPGSVEKVLTLSALIDAGKVTNRTRLTVPNSLARQDRVIHDWFDHPTKHWTLAGVVAQSSNIGTVLAADKFDDGQLRDYLVKFGLGQRTGVGLSGESPGILPSVSQWNHQIQDRVDFGQSVSVNALQMATAVNTVANGGVRVSPSLIEGAATNDAGQTVGTDRTTTERVVSAEAARQMMQMMERVPDPATGTAPGAQVPGYRVAGKTGTAQRANPACKCYDGSLTVSFAGFAPADNPRFTVYVAIQNPKTNKGGGSLAGPVFSKVMSFLLRRYGVPPTGTKPSHLPVEWGPGRLKY</sequence>